<reference evidence="3 4" key="1">
    <citation type="journal article" date="2004" name="Science">
        <title>The genome of the diatom Thalassiosira pseudonana: ecology, evolution, and metabolism.</title>
        <authorList>
            <person name="Armbrust E.V."/>
            <person name="Berges J.A."/>
            <person name="Bowler C."/>
            <person name="Green B.R."/>
            <person name="Martinez D."/>
            <person name="Putnam N.H."/>
            <person name="Zhou S."/>
            <person name="Allen A.E."/>
            <person name="Apt K.E."/>
            <person name="Bechner M."/>
            <person name="Brzezinski M.A."/>
            <person name="Chaal B.K."/>
            <person name="Chiovitti A."/>
            <person name="Davis A.K."/>
            <person name="Demarest M.S."/>
            <person name="Detter J.C."/>
            <person name="Glavina T."/>
            <person name="Goodstein D."/>
            <person name="Hadi M.Z."/>
            <person name="Hellsten U."/>
            <person name="Hildebrand M."/>
            <person name="Jenkins B.D."/>
            <person name="Jurka J."/>
            <person name="Kapitonov V.V."/>
            <person name="Kroger N."/>
            <person name="Lau W.W."/>
            <person name="Lane T.W."/>
            <person name="Larimer F.W."/>
            <person name="Lippmeier J.C."/>
            <person name="Lucas S."/>
            <person name="Medina M."/>
            <person name="Montsant A."/>
            <person name="Obornik M."/>
            <person name="Parker M.S."/>
            <person name="Palenik B."/>
            <person name="Pazour G.J."/>
            <person name="Richardson P.M."/>
            <person name="Rynearson T.A."/>
            <person name="Saito M.A."/>
            <person name="Schwartz D.C."/>
            <person name="Thamatrakoln K."/>
            <person name="Valentin K."/>
            <person name="Vardi A."/>
            <person name="Wilkerson F.P."/>
            <person name="Rokhsar D.S."/>
        </authorList>
    </citation>
    <scope>NUCLEOTIDE SEQUENCE [LARGE SCALE GENOMIC DNA]</scope>
    <source>
        <strain evidence="3 4">CCMP1335</strain>
    </source>
</reference>
<name>B8BXC0_THAPS</name>
<evidence type="ECO:0000313" key="4">
    <source>
        <dbReference type="Proteomes" id="UP000001449"/>
    </source>
</evidence>
<sequence length="657" mass="73369">MESSLLDHDDDDLPFHLATKFPATNRDDERLTSSSTSSTSGSAAYNTKCTNESKDINITQNNTGTEPSVPLHHPTTATLPKIDVLTTNRINGHTSNDLQMKSLFEDTASDSEDDVTTFTVATILEKQPSRHQNGVPVNILLDAKQTSVNYACSTVTLQTNVDENRDQVSRASNAIHKDDDGIEKLRYTSSLLDTSTDSAFSDDIFDGLDEVDLSAAKTPAINNQRSKTTTSSEHPSCNSTLGNQGSIFRDPSTEYDRSVEVSSKYEYSRSFVAKTPIQAPYDELRTQASTHTNLLDLEFGSEDEEASANQQRIQCRSKGCKGNRRISDQFLSVYDEVAAAQSMKSASFSSQKDDSMIIKRKQVKTFASAIRAVATGISTHANAATANARCDGVGSWEEDSTWQQHRGGSLSGKKRTFDNSGEAGEEFIARRRSRKSWLGRPDYAQMQIMSEEKEEQCDILRKKISEQQSEISVLQTSKLSAHQTITDLHSELSRVENALLVAEDREQKLRHDNTVYQNEICSLRKKVGEMEEKHNTREDDLNRAQAALVASKSSAAEAEASLKSIIDRLIKEYNSLRAQMEDDEERTNEMVRQNEALNTAKKEVKKWQIKCEEDAVEIRMLKMEIASVKKQAEEPETQPPLDNRNDSSMERQIPQCL</sequence>
<dbReference type="PaxDb" id="35128-Thaps3279"/>
<dbReference type="EMBL" id="CM000640">
    <property type="protein sequence ID" value="EED94179.1"/>
    <property type="molecule type" value="Genomic_DNA"/>
</dbReference>
<accession>B8BXC0</accession>
<dbReference type="GeneID" id="7444059"/>
<dbReference type="HOGENOM" id="CLU_417721_0_0_1"/>
<evidence type="ECO:0000256" key="1">
    <source>
        <dbReference type="SAM" id="Coils"/>
    </source>
</evidence>
<keyword evidence="1" id="KW-0175">Coiled coil</keyword>
<evidence type="ECO:0000313" key="3">
    <source>
        <dbReference type="EMBL" id="EED94179.1"/>
    </source>
</evidence>
<dbReference type="KEGG" id="tps:THAPSDRAFT_3279"/>
<feature type="region of interest" description="Disordered" evidence="2">
    <location>
        <begin position="20"/>
        <end position="48"/>
    </location>
</feature>
<feature type="region of interest" description="Disordered" evidence="2">
    <location>
        <begin position="628"/>
        <end position="657"/>
    </location>
</feature>
<feature type="coiled-coil region" evidence="1">
    <location>
        <begin position="443"/>
        <end position="470"/>
    </location>
</feature>
<dbReference type="AlphaFoldDB" id="B8BXC0"/>
<evidence type="ECO:0000256" key="2">
    <source>
        <dbReference type="SAM" id="MobiDB-lite"/>
    </source>
</evidence>
<feature type="compositionally biased region" description="Polar residues" evidence="2">
    <location>
        <begin position="220"/>
        <end position="246"/>
    </location>
</feature>
<dbReference type="Proteomes" id="UP000001449">
    <property type="component" value="Chromosome 3"/>
</dbReference>
<reference evidence="3 4" key="2">
    <citation type="journal article" date="2008" name="Nature">
        <title>The Phaeodactylum genome reveals the evolutionary history of diatom genomes.</title>
        <authorList>
            <person name="Bowler C."/>
            <person name="Allen A.E."/>
            <person name="Badger J.H."/>
            <person name="Grimwood J."/>
            <person name="Jabbari K."/>
            <person name="Kuo A."/>
            <person name="Maheswari U."/>
            <person name="Martens C."/>
            <person name="Maumus F."/>
            <person name="Otillar R.P."/>
            <person name="Rayko E."/>
            <person name="Salamov A."/>
            <person name="Vandepoele K."/>
            <person name="Beszteri B."/>
            <person name="Gruber A."/>
            <person name="Heijde M."/>
            <person name="Katinka M."/>
            <person name="Mock T."/>
            <person name="Valentin K."/>
            <person name="Verret F."/>
            <person name="Berges J.A."/>
            <person name="Brownlee C."/>
            <person name="Cadoret J.P."/>
            <person name="Chiovitti A."/>
            <person name="Choi C.J."/>
            <person name="Coesel S."/>
            <person name="De Martino A."/>
            <person name="Detter J.C."/>
            <person name="Durkin C."/>
            <person name="Falciatore A."/>
            <person name="Fournet J."/>
            <person name="Haruta M."/>
            <person name="Huysman M.J."/>
            <person name="Jenkins B.D."/>
            <person name="Jiroutova K."/>
            <person name="Jorgensen R.E."/>
            <person name="Joubert Y."/>
            <person name="Kaplan A."/>
            <person name="Kroger N."/>
            <person name="Kroth P.G."/>
            <person name="La Roche J."/>
            <person name="Lindquist E."/>
            <person name="Lommer M."/>
            <person name="Martin-Jezequel V."/>
            <person name="Lopez P.J."/>
            <person name="Lucas S."/>
            <person name="Mangogna M."/>
            <person name="McGinnis K."/>
            <person name="Medlin L.K."/>
            <person name="Montsant A."/>
            <person name="Oudot-Le Secq M.P."/>
            <person name="Napoli C."/>
            <person name="Obornik M."/>
            <person name="Parker M.S."/>
            <person name="Petit J.L."/>
            <person name="Porcel B.M."/>
            <person name="Poulsen N."/>
            <person name="Robison M."/>
            <person name="Rychlewski L."/>
            <person name="Rynearson T.A."/>
            <person name="Schmutz J."/>
            <person name="Shapiro H."/>
            <person name="Siaut M."/>
            <person name="Stanley M."/>
            <person name="Sussman M.R."/>
            <person name="Taylor A.R."/>
            <person name="Vardi A."/>
            <person name="von Dassow P."/>
            <person name="Vyverman W."/>
            <person name="Willis A."/>
            <person name="Wyrwicz L.S."/>
            <person name="Rokhsar D.S."/>
            <person name="Weissenbach J."/>
            <person name="Armbrust E.V."/>
            <person name="Green B.R."/>
            <person name="Van de Peer Y."/>
            <person name="Grigoriev I.V."/>
        </authorList>
    </citation>
    <scope>NUCLEOTIDE SEQUENCE [LARGE SCALE GENOMIC DNA]</scope>
    <source>
        <strain evidence="3 4">CCMP1335</strain>
    </source>
</reference>
<keyword evidence="4" id="KW-1185">Reference proteome</keyword>
<organism evidence="3 4">
    <name type="scientific">Thalassiosira pseudonana</name>
    <name type="common">Marine diatom</name>
    <name type="synonym">Cyclotella nana</name>
    <dbReference type="NCBI Taxonomy" id="35128"/>
    <lineage>
        <taxon>Eukaryota</taxon>
        <taxon>Sar</taxon>
        <taxon>Stramenopiles</taxon>
        <taxon>Ochrophyta</taxon>
        <taxon>Bacillariophyta</taxon>
        <taxon>Coscinodiscophyceae</taxon>
        <taxon>Thalassiosirophycidae</taxon>
        <taxon>Thalassiosirales</taxon>
        <taxon>Thalassiosiraceae</taxon>
        <taxon>Thalassiosira</taxon>
    </lineage>
</organism>
<proteinExistence type="predicted"/>
<dbReference type="RefSeq" id="XP_002288743.1">
    <property type="nucleotide sequence ID" value="XM_002288707.1"/>
</dbReference>
<gene>
    <name evidence="3" type="ORF">THAPSDRAFT_3279</name>
</gene>
<protein>
    <submittedName>
        <fullName evidence="3">Uncharacterized protein</fullName>
    </submittedName>
</protein>
<feature type="compositionally biased region" description="Low complexity" evidence="2">
    <location>
        <begin position="32"/>
        <end position="42"/>
    </location>
</feature>
<feature type="region of interest" description="Disordered" evidence="2">
    <location>
        <begin position="403"/>
        <end position="425"/>
    </location>
</feature>
<dbReference type="InParanoid" id="B8BXC0"/>
<feature type="region of interest" description="Disordered" evidence="2">
    <location>
        <begin position="219"/>
        <end position="254"/>
    </location>
</feature>
<feature type="coiled-coil region" evidence="1">
    <location>
        <begin position="566"/>
        <end position="610"/>
    </location>
</feature>